<evidence type="ECO:0000313" key="2">
    <source>
        <dbReference type="Proteomes" id="UP001218218"/>
    </source>
</evidence>
<dbReference type="Proteomes" id="UP001218218">
    <property type="component" value="Unassembled WGS sequence"/>
</dbReference>
<dbReference type="EMBL" id="JARIHO010000099">
    <property type="protein sequence ID" value="KAJ7304760.1"/>
    <property type="molecule type" value="Genomic_DNA"/>
</dbReference>
<accession>A0AAD6Z2B3</accession>
<dbReference type="AlphaFoldDB" id="A0AAD6Z2B3"/>
<keyword evidence="2" id="KW-1185">Reference proteome</keyword>
<organism evidence="1 2">
    <name type="scientific">Mycena albidolilacea</name>
    <dbReference type="NCBI Taxonomy" id="1033008"/>
    <lineage>
        <taxon>Eukaryota</taxon>
        <taxon>Fungi</taxon>
        <taxon>Dikarya</taxon>
        <taxon>Basidiomycota</taxon>
        <taxon>Agaricomycotina</taxon>
        <taxon>Agaricomycetes</taxon>
        <taxon>Agaricomycetidae</taxon>
        <taxon>Agaricales</taxon>
        <taxon>Marasmiineae</taxon>
        <taxon>Mycenaceae</taxon>
        <taxon>Mycena</taxon>
    </lineage>
</organism>
<evidence type="ECO:0000313" key="1">
    <source>
        <dbReference type="EMBL" id="KAJ7304760.1"/>
    </source>
</evidence>
<name>A0AAD6Z2B3_9AGAR</name>
<sequence>MQLSVVHELRDLLSMLEFQLLDSLGAVEAATRIAIEFWFASSSAWACSSLSLLGPISWLLGTELFLLWMRARSMSITSASDLPFECIVRVAMPLLFGCALLFPRRHGSPLGARGVARISRRPAAPLDPHTSAVPVIHYSAARPTRPVLALSRPLVEVHRTSSTSHSAPVTSACAARSRLQYPGLRTHLRNVLWNMLIHSQLMTNEWMNL</sequence>
<comment type="caution">
    <text evidence="1">The sequence shown here is derived from an EMBL/GenBank/DDBJ whole genome shotgun (WGS) entry which is preliminary data.</text>
</comment>
<gene>
    <name evidence="1" type="ORF">DFH08DRAFT_1089161</name>
</gene>
<protein>
    <submittedName>
        <fullName evidence="1">Uncharacterized protein</fullName>
    </submittedName>
</protein>
<reference evidence="1" key="1">
    <citation type="submission" date="2023-03" db="EMBL/GenBank/DDBJ databases">
        <title>Massive genome expansion in bonnet fungi (Mycena s.s.) driven by repeated elements and novel gene families across ecological guilds.</title>
        <authorList>
            <consortium name="Lawrence Berkeley National Laboratory"/>
            <person name="Harder C.B."/>
            <person name="Miyauchi S."/>
            <person name="Viragh M."/>
            <person name="Kuo A."/>
            <person name="Thoen E."/>
            <person name="Andreopoulos B."/>
            <person name="Lu D."/>
            <person name="Skrede I."/>
            <person name="Drula E."/>
            <person name="Henrissat B."/>
            <person name="Morin E."/>
            <person name="Kohler A."/>
            <person name="Barry K."/>
            <person name="LaButti K."/>
            <person name="Morin E."/>
            <person name="Salamov A."/>
            <person name="Lipzen A."/>
            <person name="Mereny Z."/>
            <person name="Hegedus B."/>
            <person name="Baldrian P."/>
            <person name="Stursova M."/>
            <person name="Weitz H."/>
            <person name="Taylor A."/>
            <person name="Grigoriev I.V."/>
            <person name="Nagy L.G."/>
            <person name="Martin F."/>
            <person name="Kauserud H."/>
        </authorList>
    </citation>
    <scope>NUCLEOTIDE SEQUENCE</scope>
    <source>
        <strain evidence="1">CBHHK002</strain>
    </source>
</reference>
<proteinExistence type="predicted"/>